<evidence type="ECO:0000313" key="4">
    <source>
        <dbReference type="Proteomes" id="UP000829364"/>
    </source>
</evidence>
<keyword evidence="4" id="KW-1185">Reference proteome</keyword>
<evidence type="ECO:0000256" key="1">
    <source>
        <dbReference type="SAM" id="MobiDB-lite"/>
    </source>
</evidence>
<dbReference type="CDD" id="cd12087">
    <property type="entry name" value="TM_EGFR-like"/>
    <property type="match status" value="1"/>
</dbReference>
<dbReference type="RefSeq" id="XP_047847460.1">
    <property type="nucleotide sequence ID" value="XM_047991448.1"/>
</dbReference>
<feature type="region of interest" description="Disordered" evidence="1">
    <location>
        <begin position="145"/>
        <end position="190"/>
    </location>
</feature>
<evidence type="ECO:0000256" key="2">
    <source>
        <dbReference type="SAM" id="Phobius"/>
    </source>
</evidence>
<accession>A0A9Q8QMN0</accession>
<evidence type="ECO:0000313" key="3">
    <source>
        <dbReference type="EMBL" id="UNI23979.1"/>
    </source>
</evidence>
<dbReference type="EMBL" id="CP086363">
    <property type="protein sequence ID" value="UNI23979.1"/>
    <property type="molecule type" value="Genomic_DNA"/>
</dbReference>
<feature type="compositionally biased region" description="Low complexity" evidence="1">
    <location>
        <begin position="162"/>
        <end position="180"/>
    </location>
</feature>
<keyword evidence="2" id="KW-1133">Transmembrane helix</keyword>
<feature type="transmembrane region" description="Helical" evidence="2">
    <location>
        <begin position="194"/>
        <end position="218"/>
    </location>
</feature>
<proteinExistence type="predicted"/>
<dbReference type="Proteomes" id="UP000829364">
    <property type="component" value="Chromosome 10"/>
</dbReference>
<dbReference type="OrthoDB" id="5421765at2759"/>
<dbReference type="KEGG" id="ptkz:JDV02_009764"/>
<dbReference type="AlphaFoldDB" id="A0A9Q8QMN0"/>
<protein>
    <submittedName>
        <fullName evidence="3">Uncharacterized protein</fullName>
    </submittedName>
</protein>
<keyword evidence="2" id="KW-0812">Transmembrane</keyword>
<gene>
    <name evidence="3" type="ORF">JDV02_009764</name>
</gene>
<reference evidence="3" key="1">
    <citation type="submission" date="2021-11" db="EMBL/GenBank/DDBJ databases">
        <title>Purpureocillium_takamizusanense_genome.</title>
        <authorList>
            <person name="Nguyen N.-H."/>
        </authorList>
    </citation>
    <scope>NUCLEOTIDE SEQUENCE</scope>
    <source>
        <strain evidence="3">PT3</strain>
    </source>
</reference>
<sequence>MERHEPDLKLARRLCPLFSTLQQTHCFCYEGVWHRFWTTRGSVPSSTSLKMATTPQTTPPFATNVTTTFTFAPATTAEVLIAPFTAWVTSPYYAVTTASVTAYRSGGNPYPFQATVTIIVPQPSANSSPAALPTTTSISDIHSTALHSNSGQGLSQPEVTEEYTSTSSSATTSVPVGAATGHASESSSTPSTGAIAGIAVGCIVAGLIIGLFGACLLLKRKYKRPAVVDAVVPRAEPKPYMDSGGTGDSIQLGQFLLEATPDKDIAREVQSLGELIRQHVENNYHTKPVAVDMDTLEQSLLKLGFTDEIVPPKRVVMGICLNPQTRYIGLQHVILRVVFACITIDPHGRCSLLPPPVAAFLGSIPTLDSQQQAGERSLTSWAAGKTDQDAQALLLALSKWRVLSAFLLHPNRSMRTPLSTDCGTMYPQAQAHSLVSSLNAFLSNFVKKDSGAWLAQMSHLEAVIMECTKLGYVLFSHPSEWRVVTEEDRAKARGEKRVALVVEAGLEKLSDRDGKPYSSPKRVVDPVVVLC</sequence>
<organism evidence="3 4">
    <name type="scientific">Purpureocillium takamizusanense</name>
    <dbReference type="NCBI Taxonomy" id="2060973"/>
    <lineage>
        <taxon>Eukaryota</taxon>
        <taxon>Fungi</taxon>
        <taxon>Dikarya</taxon>
        <taxon>Ascomycota</taxon>
        <taxon>Pezizomycotina</taxon>
        <taxon>Sordariomycetes</taxon>
        <taxon>Hypocreomycetidae</taxon>
        <taxon>Hypocreales</taxon>
        <taxon>Ophiocordycipitaceae</taxon>
        <taxon>Purpureocillium</taxon>
    </lineage>
</organism>
<feature type="compositionally biased region" description="Polar residues" evidence="1">
    <location>
        <begin position="145"/>
        <end position="157"/>
    </location>
</feature>
<name>A0A9Q8QMN0_9HYPO</name>
<dbReference type="GeneID" id="72071709"/>
<keyword evidence="2" id="KW-0472">Membrane</keyword>